<evidence type="ECO:0000313" key="2">
    <source>
        <dbReference type="EMBL" id="KAJ7024463.1"/>
    </source>
</evidence>
<feature type="region of interest" description="Disordered" evidence="1">
    <location>
        <begin position="98"/>
        <end position="117"/>
    </location>
</feature>
<dbReference type="Proteomes" id="UP001218188">
    <property type="component" value="Unassembled WGS sequence"/>
</dbReference>
<organism evidence="2 3">
    <name type="scientific">Mycena alexandri</name>
    <dbReference type="NCBI Taxonomy" id="1745969"/>
    <lineage>
        <taxon>Eukaryota</taxon>
        <taxon>Fungi</taxon>
        <taxon>Dikarya</taxon>
        <taxon>Basidiomycota</taxon>
        <taxon>Agaricomycotina</taxon>
        <taxon>Agaricomycetes</taxon>
        <taxon>Agaricomycetidae</taxon>
        <taxon>Agaricales</taxon>
        <taxon>Marasmiineae</taxon>
        <taxon>Mycenaceae</taxon>
        <taxon>Mycena</taxon>
    </lineage>
</organism>
<feature type="compositionally biased region" description="Basic and acidic residues" evidence="1">
    <location>
        <begin position="387"/>
        <end position="418"/>
    </location>
</feature>
<name>A0AAD6SB31_9AGAR</name>
<dbReference type="AlphaFoldDB" id="A0AAD6SB31"/>
<protein>
    <submittedName>
        <fullName evidence="2">Uncharacterized protein</fullName>
    </submittedName>
</protein>
<feature type="region of interest" description="Disordered" evidence="1">
    <location>
        <begin position="1"/>
        <end position="44"/>
    </location>
</feature>
<feature type="compositionally biased region" description="Polar residues" evidence="1">
    <location>
        <begin position="65"/>
        <end position="77"/>
    </location>
</feature>
<sequence length="461" mass="50991">MSRRTVGPECQRQSRVPGDVPRNGWRKADETERPKAAGGCSEGVTEVAEKRRSRCIAAGRAGTETPENTGRISFGATSVAQRSEVECRQELPRYRGECRRFPQTENESSGAEPKFRSNLGDIDLYHRSAPKSRTVVREKNGCVKESELGELPDGDAERPEVEFVEGKWKEYQRVGESDEERVPKIDVNRDSERSGHRFSVLRCPGIDPIGTELRSGAPELRKPDRRPVGFWGTECSGPPKGGIGMWMGMLKMRGESAMGRVSTNTVRIPAGMAVRWNWDSGAGSRPGQMQEPKDRSERWIPSQRDRSEDGGSGIGGVRRLRDIAGQYSSMPRRVTAGDGKSRGVLPRRPRQDMGQPNDQTPSEPELRAGQNGTRDRSRMMKIGGLDDTTRQVMRERTALVFGDRQRDEGSGPDQKCDGSDGSGLRIGVIGATERRSAERRSDGARGTENWGTGVALHNRET</sequence>
<proteinExistence type="predicted"/>
<feature type="region of interest" description="Disordered" evidence="1">
    <location>
        <begin position="277"/>
        <end position="461"/>
    </location>
</feature>
<accession>A0AAD6SB31</accession>
<feature type="region of interest" description="Disordered" evidence="1">
    <location>
        <begin position="212"/>
        <end position="236"/>
    </location>
</feature>
<evidence type="ECO:0000256" key="1">
    <source>
        <dbReference type="SAM" id="MobiDB-lite"/>
    </source>
</evidence>
<evidence type="ECO:0000313" key="3">
    <source>
        <dbReference type="Proteomes" id="UP001218188"/>
    </source>
</evidence>
<feature type="compositionally biased region" description="Basic and acidic residues" evidence="1">
    <location>
        <begin position="432"/>
        <end position="445"/>
    </location>
</feature>
<feature type="region of interest" description="Disordered" evidence="1">
    <location>
        <begin position="58"/>
        <end position="77"/>
    </location>
</feature>
<feature type="compositionally biased region" description="Basic and acidic residues" evidence="1">
    <location>
        <begin position="26"/>
        <end position="35"/>
    </location>
</feature>
<comment type="caution">
    <text evidence="2">The sequence shown here is derived from an EMBL/GenBank/DDBJ whole genome shotgun (WGS) entry which is preliminary data.</text>
</comment>
<gene>
    <name evidence="2" type="ORF">C8F04DRAFT_1302080</name>
</gene>
<dbReference type="EMBL" id="JARJCM010000169">
    <property type="protein sequence ID" value="KAJ7024463.1"/>
    <property type="molecule type" value="Genomic_DNA"/>
</dbReference>
<keyword evidence="3" id="KW-1185">Reference proteome</keyword>
<reference evidence="2" key="1">
    <citation type="submission" date="2023-03" db="EMBL/GenBank/DDBJ databases">
        <title>Massive genome expansion in bonnet fungi (Mycena s.s.) driven by repeated elements and novel gene families across ecological guilds.</title>
        <authorList>
            <consortium name="Lawrence Berkeley National Laboratory"/>
            <person name="Harder C.B."/>
            <person name="Miyauchi S."/>
            <person name="Viragh M."/>
            <person name="Kuo A."/>
            <person name="Thoen E."/>
            <person name="Andreopoulos B."/>
            <person name="Lu D."/>
            <person name="Skrede I."/>
            <person name="Drula E."/>
            <person name="Henrissat B."/>
            <person name="Morin E."/>
            <person name="Kohler A."/>
            <person name="Barry K."/>
            <person name="LaButti K."/>
            <person name="Morin E."/>
            <person name="Salamov A."/>
            <person name="Lipzen A."/>
            <person name="Mereny Z."/>
            <person name="Hegedus B."/>
            <person name="Baldrian P."/>
            <person name="Stursova M."/>
            <person name="Weitz H."/>
            <person name="Taylor A."/>
            <person name="Grigoriev I.V."/>
            <person name="Nagy L.G."/>
            <person name="Martin F."/>
            <person name="Kauserud H."/>
        </authorList>
    </citation>
    <scope>NUCLEOTIDE SEQUENCE</scope>
    <source>
        <strain evidence="2">CBHHK200</strain>
    </source>
</reference>
<feature type="compositionally biased region" description="Basic and acidic residues" evidence="1">
    <location>
        <begin position="291"/>
        <end position="309"/>
    </location>
</feature>